<reference evidence="5" key="1">
    <citation type="journal article" date="2010" name="Science">
        <title>Signatures of adaptation to obligate biotrophy in the Hyaloperonospora arabidopsidis genome.</title>
        <authorList>
            <person name="Baxter L."/>
            <person name="Tripathy S."/>
            <person name="Ishaque N."/>
            <person name="Boot N."/>
            <person name="Cabral A."/>
            <person name="Kemen E."/>
            <person name="Thines M."/>
            <person name="Ah-Fong A."/>
            <person name="Anderson R."/>
            <person name="Badejoko W."/>
            <person name="Bittner-Eddy P."/>
            <person name="Boore J.L."/>
            <person name="Chibucos M.C."/>
            <person name="Coates M."/>
            <person name="Dehal P."/>
            <person name="Delehaunty K."/>
            <person name="Dong S."/>
            <person name="Downton P."/>
            <person name="Dumas B."/>
            <person name="Fabro G."/>
            <person name="Fronick C."/>
            <person name="Fuerstenberg S.I."/>
            <person name="Fulton L."/>
            <person name="Gaulin E."/>
            <person name="Govers F."/>
            <person name="Hughes L."/>
            <person name="Humphray S."/>
            <person name="Jiang R.H."/>
            <person name="Judelson H."/>
            <person name="Kamoun S."/>
            <person name="Kyung K."/>
            <person name="Meijer H."/>
            <person name="Minx P."/>
            <person name="Morris P."/>
            <person name="Nelson J."/>
            <person name="Phuntumart V."/>
            <person name="Qutob D."/>
            <person name="Rehmany A."/>
            <person name="Rougon-Cardoso A."/>
            <person name="Ryden P."/>
            <person name="Torto-Alalibo T."/>
            <person name="Studholme D."/>
            <person name="Wang Y."/>
            <person name="Win J."/>
            <person name="Wood J."/>
            <person name="Clifton S.W."/>
            <person name="Rogers J."/>
            <person name="Van den Ackerveken G."/>
            <person name="Jones J.D."/>
            <person name="McDowell J.M."/>
            <person name="Beynon J."/>
            <person name="Tyler B.M."/>
        </authorList>
    </citation>
    <scope>NUCLEOTIDE SEQUENCE [LARGE SCALE GENOMIC DNA]</scope>
    <source>
        <strain evidence="5">Emoy2</strain>
    </source>
</reference>
<protein>
    <recommendedName>
        <fullName evidence="6">VPS9 domain-containing protein</fullName>
    </recommendedName>
</protein>
<sequence length="889" mass="100255">MVTFLFWGNLVTNLYKRIPGDRGCESKWAVSYRYCPILEMSHVQPASSAGRRGAITPPRTGGSMGSRTPLQTHRRRERGGLAKQIKKVSDDGKKTLLEAIFSKKKSANGPPSSSPNRRAPAPTPDSAALARGVEILHTIFPKWESETLQVVLEANRFIMEDTIAAVLNMEQAEHAAVRAVESKGAKNACESNRWPVKHPLPDDFLKLPDDDETVIDVPSEEGIAEEEDEECGESEKEEEGELEDKGDVETSDAVNDSRSDRSSSTFAEDDGTLYGKEFDDDRASTDGVIAPVFDDATMRANQKIVADAMNQKFLPVELRNKRPSIFDTAHIDVIKKSKLNLFEAEERIRHREPHLVFGLLSKASEIYRSGVISSHELDCLRSMILSRIQPTKMEFVMRSASESPAKKANLPETEYIVRVVDVESGVVWFTRKRFRELYKLHRKVNECVFPTRRAHGRNSPNQLAYDRAPVLENFLRTTAALVAPSPLTFLHGVALKQLQQFLEVPHVGILERNRTQPISRELRVFVYHTVNDRTSPEGKACQKFLSKMKQSGFKTGKNVLDEIGDILDGVQEYMLEHRFEEMRLIVQRLMKQILSGNAGSPALGRHSSFVSLMTTDTVSNQDKLHQLVSDAIRHELEDRICVPLMYDLTQYLRRHVRHEEHQFRQRVLLLKGKPQSYFGVPVDKISLSSWRSVVDIVKEVDRAFLPLDKMRKLVSTAHQIHVLYKTEHTMRACAPPRHRRRNSTPTAGALWQPQSSPLPMTRMLSPSSSSSNRSYRGLTIGDEAEASVEKYSSGEEPKEGEEEDGVDSESSFKSQEEDVLSGDDFLPIFIYVIVHSDLEAPIFTQVLLNRLCDFEKRRSESGYYLATFEAALHHILSLELPGIKAAAGL</sequence>
<dbReference type="PROSITE" id="PS51205">
    <property type="entry name" value="VPS9"/>
    <property type="match status" value="1"/>
</dbReference>
<dbReference type="CDD" id="cd06093">
    <property type="entry name" value="PX_domain"/>
    <property type="match status" value="1"/>
</dbReference>
<dbReference type="GO" id="GO:0005085">
    <property type="term" value="F:guanyl-nucleotide exchange factor activity"/>
    <property type="evidence" value="ECO:0007669"/>
    <property type="project" value="InterPro"/>
</dbReference>
<feature type="region of interest" description="Disordered" evidence="1">
    <location>
        <begin position="46"/>
        <end position="87"/>
    </location>
</feature>
<dbReference type="SUPFAM" id="SSF64268">
    <property type="entry name" value="PX domain"/>
    <property type="match status" value="1"/>
</dbReference>
<dbReference type="AlphaFoldDB" id="M4BH69"/>
<dbReference type="GO" id="GO:0005829">
    <property type="term" value="C:cytosol"/>
    <property type="evidence" value="ECO:0007669"/>
    <property type="project" value="TreeGrafter"/>
</dbReference>
<keyword evidence="5" id="KW-1185">Reference proteome</keyword>
<dbReference type="OMA" id="KPQSYFG"/>
<dbReference type="HOGENOM" id="CLU_015514_0_0_1"/>
<dbReference type="InterPro" id="IPR036871">
    <property type="entry name" value="PX_dom_sf"/>
</dbReference>
<dbReference type="InterPro" id="IPR045046">
    <property type="entry name" value="Vps9-like"/>
</dbReference>
<accession>M4BH69</accession>
<dbReference type="Proteomes" id="UP000011713">
    <property type="component" value="Unassembled WGS sequence"/>
</dbReference>
<dbReference type="PROSITE" id="PS51140">
    <property type="entry name" value="CUE"/>
    <property type="match status" value="1"/>
</dbReference>
<dbReference type="GO" id="GO:0043130">
    <property type="term" value="F:ubiquitin binding"/>
    <property type="evidence" value="ECO:0007669"/>
    <property type="project" value="InterPro"/>
</dbReference>
<feature type="compositionally biased region" description="Basic and acidic residues" evidence="1">
    <location>
        <begin position="199"/>
        <end position="208"/>
    </location>
</feature>
<proteinExistence type="predicted"/>
<dbReference type="InterPro" id="IPR003123">
    <property type="entry name" value="VPS9"/>
</dbReference>
<evidence type="ECO:0008006" key="6">
    <source>
        <dbReference type="Google" id="ProtNLM"/>
    </source>
</evidence>
<dbReference type="VEuPathDB" id="FungiDB:HpaG805745"/>
<feature type="region of interest" description="Disordered" evidence="1">
    <location>
        <begin position="101"/>
        <end position="125"/>
    </location>
</feature>
<dbReference type="PANTHER" id="PTHR23101">
    <property type="entry name" value="RAB GDP/GTP EXCHANGE FACTOR"/>
    <property type="match status" value="1"/>
</dbReference>
<dbReference type="GO" id="GO:0035091">
    <property type="term" value="F:phosphatidylinositol binding"/>
    <property type="evidence" value="ECO:0007669"/>
    <property type="project" value="InterPro"/>
</dbReference>
<feature type="region of interest" description="Disordered" evidence="1">
    <location>
        <begin position="733"/>
        <end position="814"/>
    </location>
</feature>
<dbReference type="Gene3D" id="1.20.1050.80">
    <property type="entry name" value="VPS9 domain"/>
    <property type="match status" value="1"/>
</dbReference>
<feature type="compositionally biased region" description="Acidic residues" evidence="1">
    <location>
        <begin position="209"/>
        <end position="242"/>
    </location>
</feature>
<feature type="domain" description="CUE" evidence="2">
    <location>
        <begin position="128"/>
        <end position="171"/>
    </location>
</feature>
<dbReference type="STRING" id="559515.M4BH69"/>
<evidence type="ECO:0000313" key="4">
    <source>
        <dbReference type="EnsemblProtists" id="HpaP805745"/>
    </source>
</evidence>
<organism evidence="4 5">
    <name type="scientific">Hyaloperonospora arabidopsidis (strain Emoy2)</name>
    <name type="common">Downy mildew agent</name>
    <name type="synonym">Peronospora arabidopsidis</name>
    <dbReference type="NCBI Taxonomy" id="559515"/>
    <lineage>
        <taxon>Eukaryota</taxon>
        <taxon>Sar</taxon>
        <taxon>Stramenopiles</taxon>
        <taxon>Oomycota</taxon>
        <taxon>Peronosporomycetes</taxon>
        <taxon>Peronosporales</taxon>
        <taxon>Peronosporaceae</taxon>
        <taxon>Hyaloperonospora</taxon>
    </lineage>
</organism>
<dbReference type="Gene3D" id="3.30.1520.10">
    <property type="entry name" value="Phox-like domain"/>
    <property type="match status" value="1"/>
</dbReference>
<dbReference type="EnsemblProtists" id="HpaT805745">
    <property type="protein sequence ID" value="HpaP805745"/>
    <property type="gene ID" value="HpaG805745"/>
</dbReference>
<dbReference type="InterPro" id="IPR003892">
    <property type="entry name" value="CUE"/>
</dbReference>
<dbReference type="Pfam" id="PF02204">
    <property type="entry name" value="VPS9"/>
    <property type="match status" value="1"/>
</dbReference>
<evidence type="ECO:0000313" key="5">
    <source>
        <dbReference type="Proteomes" id="UP000011713"/>
    </source>
</evidence>
<evidence type="ECO:0000256" key="1">
    <source>
        <dbReference type="SAM" id="MobiDB-lite"/>
    </source>
</evidence>
<dbReference type="GO" id="GO:0030139">
    <property type="term" value="C:endocytic vesicle"/>
    <property type="evidence" value="ECO:0007669"/>
    <property type="project" value="TreeGrafter"/>
</dbReference>
<feature type="compositionally biased region" description="Acidic residues" evidence="1">
    <location>
        <begin position="798"/>
        <end position="807"/>
    </location>
</feature>
<dbReference type="EMBL" id="JH598254">
    <property type="status" value="NOT_ANNOTATED_CDS"/>
    <property type="molecule type" value="Genomic_DNA"/>
</dbReference>
<dbReference type="eggNOG" id="ENOG502QY6H">
    <property type="taxonomic scope" value="Eukaryota"/>
</dbReference>
<dbReference type="PANTHER" id="PTHR23101:SF25">
    <property type="entry name" value="GTPASE-ACTIVATING PROTEIN AND VPS9 DOMAIN-CONTAINING PROTEIN 1"/>
    <property type="match status" value="1"/>
</dbReference>
<evidence type="ECO:0000259" key="2">
    <source>
        <dbReference type="PROSITE" id="PS51140"/>
    </source>
</evidence>
<reference evidence="4" key="2">
    <citation type="submission" date="2015-06" db="UniProtKB">
        <authorList>
            <consortium name="EnsemblProtists"/>
        </authorList>
    </citation>
    <scope>IDENTIFICATION</scope>
    <source>
        <strain evidence="4">Emoy2</strain>
    </source>
</reference>
<dbReference type="GO" id="GO:0016192">
    <property type="term" value="P:vesicle-mediated transport"/>
    <property type="evidence" value="ECO:0007669"/>
    <property type="project" value="InterPro"/>
</dbReference>
<feature type="region of interest" description="Disordered" evidence="1">
    <location>
        <begin position="183"/>
        <end position="280"/>
    </location>
</feature>
<dbReference type="SUPFAM" id="SSF109993">
    <property type="entry name" value="VPS9 domain"/>
    <property type="match status" value="1"/>
</dbReference>
<feature type="domain" description="VPS9" evidence="3">
    <location>
        <begin position="657"/>
        <end position="884"/>
    </location>
</feature>
<evidence type="ECO:0000259" key="3">
    <source>
        <dbReference type="PROSITE" id="PS51205"/>
    </source>
</evidence>
<dbReference type="Gene3D" id="1.10.8.10">
    <property type="entry name" value="DNA helicase RuvA subunit, C-terminal domain"/>
    <property type="match status" value="1"/>
</dbReference>
<dbReference type="InParanoid" id="M4BH69"/>
<dbReference type="InterPro" id="IPR037191">
    <property type="entry name" value="VPS9_dom_sf"/>
</dbReference>
<name>M4BH69_HYAAE</name>
<feature type="compositionally biased region" description="Low complexity" evidence="1">
    <location>
        <begin position="107"/>
        <end position="120"/>
    </location>
</feature>
<feature type="compositionally biased region" description="Low complexity" evidence="1">
    <location>
        <begin position="755"/>
        <end position="774"/>
    </location>
</feature>
<dbReference type="GO" id="GO:0031267">
    <property type="term" value="F:small GTPase binding"/>
    <property type="evidence" value="ECO:0007669"/>
    <property type="project" value="TreeGrafter"/>
</dbReference>